<dbReference type="AlphaFoldDB" id="A0AAN9QN99"/>
<organism evidence="1 2">
    <name type="scientific">Canavalia gladiata</name>
    <name type="common">Sword bean</name>
    <name type="synonym">Dolichos gladiatus</name>
    <dbReference type="NCBI Taxonomy" id="3824"/>
    <lineage>
        <taxon>Eukaryota</taxon>
        <taxon>Viridiplantae</taxon>
        <taxon>Streptophyta</taxon>
        <taxon>Embryophyta</taxon>
        <taxon>Tracheophyta</taxon>
        <taxon>Spermatophyta</taxon>
        <taxon>Magnoliopsida</taxon>
        <taxon>eudicotyledons</taxon>
        <taxon>Gunneridae</taxon>
        <taxon>Pentapetalae</taxon>
        <taxon>rosids</taxon>
        <taxon>fabids</taxon>
        <taxon>Fabales</taxon>
        <taxon>Fabaceae</taxon>
        <taxon>Papilionoideae</taxon>
        <taxon>50 kb inversion clade</taxon>
        <taxon>NPAAA clade</taxon>
        <taxon>indigoferoid/millettioid clade</taxon>
        <taxon>Phaseoleae</taxon>
        <taxon>Canavalia</taxon>
    </lineage>
</organism>
<protein>
    <submittedName>
        <fullName evidence="1">Uncharacterized protein</fullName>
    </submittedName>
</protein>
<keyword evidence="2" id="KW-1185">Reference proteome</keyword>
<dbReference type="EMBL" id="JAYMYQ010000004">
    <property type="protein sequence ID" value="KAK7337458.1"/>
    <property type="molecule type" value="Genomic_DNA"/>
</dbReference>
<name>A0AAN9QN99_CANGL</name>
<proteinExistence type="predicted"/>
<comment type="caution">
    <text evidence="1">The sequence shown here is derived from an EMBL/GenBank/DDBJ whole genome shotgun (WGS) entry which is preliminary data.</text>
</comment>
<evidence type="ECO:0000313" key="1">
    <source>
        <dbReference type="EMBL" id="KAK7337458.1"/>
    </source>
</evidence>
<reference evidence="1 2" key="1">
    <citation type="submission" date="2024-01" db="EMBL/GenBank/DDBJ databases">
        <title>The genomes of 5 underutilized Papilionoideae crops provide insights into root nodulation and disease resistanc.</title>
        <authorList>
            <person name="Jiang F."/>
        </authorList>
    </citation>
    <scope>NUCLEOTIDE SEQUENCE [LARGE SCALE GENOMIC DNA]</scope>
    <source>
        <strain evidence="1">LVBAO_FW01</strain>
        <tissue evidence="1">Leaves</tissue>
    </source>
</reference>
<gene>
    <name evidence="1" type="ORF">VNO77_18034</name>
</gene>
<evidence type="ECO:0000313" key="2">
    <source>
        <dbReference type="Proteomes" id="UP001367508"/>
    </source>
</evidence>
<dbReference type="Proteomes" id="UP001367508">
    <property type="component" value="Unassembled WGS sequence"/>
</dbReference>
<accession>A0AAN9QN99</accession>
<sequence length="69" mass="8113">MLCFQSNSLLIKAWQSSYVLYITYAKPIYDVQAIIASQKFKKQINIVFNKIRRDYTLPMPILLISKNQV</sequence>